<dbReference type="PANTHER" id="PTHR35908:SF1">
    <property type="entry name" value="CONSERVED PROTEIN"/>
    <property type="match status" value="1"/>
</dbReference>
<gene>
    <name evidence="2" type="ORF">B7R21_05005</name>
</gene>
<evidence type="ECO:0000259" key="1">
    <source>
        <dbReference type="PROSITE" id="PS51819"/>
    </source>
</evidence>
<accession>A0A3E0W2S1</accession>
<dbReference type="InterPro" id="IPR029068">
    <property type="entry name" value="Glyas_Bleomycin-R_OHBP_Dase"/>
</dbReference>
<dbReference type="RefSeq" id="WP_116282139.1">
    <property type="nucleotide sequence ID" value="NZ_NBXA01000007.1"/>
</dbReference>
<evidence type="ECO:0000313" key="3">
    <source>
        <dbReference type="Proteomes" id="UP000256709"/>
    </source>
</evidence>
<dbReference type="PANTHER" id="PTHR35908">
    <property type="entry name" value="HYPOTHETICAL FUSION PROTEIN"/>
    <property type="match status" value="1"/>
</dbReference>
<protein>
    <submittedName>
        <fullName evidence="2">Glyoxalase</fullName>
    </submittedName>
</protein>
<dbReference type="AlphaFoldDB" id="A0A3E0W2S1"/>
<sequence>MSDTTARSSVPRLRQVVLDTEDARGLAEFYRELLGLEYLPGDEPEARAEGDDPADWLVLTDGDGARVLAVQQVASMPAPTWPEGPRPQMMHLDFWVATVDALRAQCARAVALGARVLEDGTDDPEESIVILADPAGHPFCIFVPDE</sequence>
<reference evidence="2 3" key="1">
    <citation type="submission" date="2017-04" db="EMBL/GenBank/DDBJ databases">
        <title>Comparative genome analysis of Subtercola boreus.</title>
        <authorList>
            <person name="Cho Y.-J."/>
            <person name="Cho A."/>
            <person name="Kim O.-S."/>
            <person name="Lee J.-I."/>
        </authorList>
    </citation>
    <scope>NUCLEOTIDE SEQUENCE [LARGE SCALE GENOMIC DNA]</scope>
    <source>
        <strain evidence="2 3">P27444</strain>
    </source>
</reference>
<proteinExistence type="predicted"/>
<name>A0A3E0W2S1_9MICO</name>
<evidence type="ECO:0000313" key="2">
    <source>
        <dbReference type="EMBL" id="RFA15377.1"/>
    </source>
</evidence>
<dbReference type="PROSITE" id="PS51819">
    <property type="entry name" value="VOC"/>
    <property type="match status" value="1"/>
</dbReference>
<dbReference type="SUPFAM" id="SSF54593">
    <property type="entry name" value="Glyoxalase/Bleomycin resistance protein/Dihydroxybiphenyl dioxygenase"/>
    <property type="match status" value="1"/>
</dbReference>
<dbReference type="OrthoDB" id="1645442at2"/>
<dbReference type="Gene3D" id="3.10.180.10">
    <property type="entry name" value="2,3-Dihydroxybiphenyl 1,2-Dioxygenase, domain 1"/>
    <property type="match status" value="1"/>
</dbReference>
<feature type="domain" description="VOC" evidence="1">
    <location>
        <begin position="12"/>
        <end position="144"/>
    </location>
</feature>
<dbReference type="CDD" id="cd06587">
    <property type="entry name" value="VOC"/>
    <property type="match status" value="1"/>
</dbReference>
<dbReference type="Proteomes" id="UP000256709">
    <property type="component" value="Unassembled WGS sequence"/>
</dbReference>
<dbReference type="InterPro" id="IPR041581">
    <property type="entry name" value="Glyoxalase_6"/>
</dbReference>
<dbReference type="InterPro" id="IPR037523">
    <property type="entry name" value="VOC_core"/>
</dbReference>
<comment type="caution">
    <text evidence="2">The sequence shown here is derived from an EMBL/GenBank/DDBJ whole genome shotgun (WGS) entry which is preliminary data.</text>
</comment>
<organism evidence="2 3">
    <name type="scientific">Subtercola boreus</name>
    <dbReference type="NCBI Taxonomy" id="120213"/>
    <lineage>
        <taxon>Bacteria</taxon>
        <taxon>Bacillati</taxon>
        <taxon>Actinomycetota</taxon>
        <taxon>Actinomycetes</taxon>
        <taxon>Micrococcales</taxon>
        <taxon>Microbacteriaceae</taxon>
        <taxon>Subtercola</taxon>
    </lineage>
</organism>
<dbReference type="Pfam" id="PF18029">
    <property type="entry name" value="Glyoxalase_6"/>
    <property type="match status" value="1"/>
</dbReference>
<dbReference type="EMBL" id="NBXA01000007">
    <property type="protein sequence ID" value="RFA15377.1"/>
    <property type="molecule type" value="Genomic_DNA"/>
</dbReference>